<comment type="caution">
    <text evidence="2">The sequence shown here is derived from an EMBL/GenBank/DDBJ whole genome shotgun (WGS) entry which is preliminary data.</text>
</comment>
<sequence length="197" mass="23239">MFKIFAAYLVEKAGLNDKELKQIEDLTVTKKLRKRQYLLQEGDISDYRAFITKGCLRMYYLSTDGIEHTIKFAVENWWITDDESYNSGGPTKYNIDALENSELLLIKKENLNLLFNSIPKFRDLKDRLGIKRFEASQNRILSSITETAEKKYDNFIRLYPQIYNRVPLHMVASYLGLSRETLSRVRKKYAKYHSKDK</sequence>
<reference evidence="2 3" key="1">
    <citation type="submission" date="2015-01" db="EMBL/GenBank/DDBJ databases">
        <title>Draft genome sequence of Pedobacter sp. NL19 isolated from sludge of an effluent treatment pond in an abandoned uranium mine.</title>
        <authorList>
            <person name="Santos T."/>
            <person name="Caetano T."/>
            <person name="Covas C."/>
            <person name="Cruz A."/>
            <person name="Mendo S."/>
        </authorList>
    </citation>
    <scope>NUCLEOTIDE SEQUENCE [LARGE SCALE GENOMIC DNA]</scope>
    <source>
        <strain evidence="2 3">NL19</strain>
    </source>
</reference>
<dbReference type="RefSeq" id="WP_041886971.1">
    <property type="nucleotide sequence ID" value="NZ_CP157278.1"/>
</dbReference>
<accession>A0A0D0GBP5</accession>
<organism evidence="2 3">
    <name type="scientific">Pedobacter lusitanus</name>
    <dbReference type="NCBI Taxonomy" id="1503925"/>
    <lineage>
        <taxon>Bacteria</taxon>
        <taxon>Pseudomonadati</taxon>
        <taxon>Bacteroidota</taxon>
        <taxon>Sphingobacteriia</taxon>
        <taxon>Sphingobacteriales</taxon>
        <taxon>Sphingobacteriaceae</taxon>
        <taxon>Pedobacter</taxon>
    </lineage>
</organism>
<dbReference type="OrthoDB" id="1092431at2"/>
<dbReference type="SUPFAM" id="SSF51206">
    <property type="entry name" value="cAMP-binding domain-like"/>
    <property type="match status" value="1"/>
</dbReference>
<dbReference type="InterPro" id="IPR014710">
    <property type="entry name" value="RmlC-like_jellyroll"/>
</dbReference>
<dbReference type="Proteomes" id="UP000032049">
    <property type="component" value="Unassembled WGS sequence"/>
</dbReference>
<name>A0A0D0GBP5_9SPHI</name>
<dbReference type="Pfam" id="PF00027">
    <property type="entry name" value="cNMP_binding"/>
    <property type="match status" value="1"/>
</dbReference>
<feature type="domain" description="Cyclic nucleotide-binding" evidence="1">
    <location>
        <begin position="30"/>
        <end position="115"/>
    </location>
</feature>
<evidence type="ECO:0000313" key="2">
    <source>
        <dbReference type="EMBL" id="KIO74697.1"/>
    </source>
</evidence>
<dbReference type="STRING" id="1503925.TH53_25045"/>
<keyword evidence="3" id="KW-1185">Reference proteome</keyword>
<evidence type="ECO:0000259" key="1">
    <source>
        <dbReference type="Pfam" id="PF00027"/>
    </source>
</evidence>
<protein>
    <submittedName>
        <fullName evidence="2">Cyclic nucleotide-binding protein</fullName>
    </submittedName>
</protein>
<dbReference type="InterPro" id="IPR018490">
    <property type="entry name" value="cNMP-bd_dom_sf"/>
</dbReference>
<proteinExistence type="predicted"/>
<dbReference type="EMBL" id="JXRA01000147">
    <property type="protein sequence ID" value="KIO74697.1"/>
    <property type="molecule type" value="Genomic_DNA"/>
</dbReference>
<dbReference type="CDD" id="cd00038">
    <property type="entry name" value="CAP_ED"/>
    <property type="match status" value="1"/>
</dbReference>
<dbReference type="InterPro" id="IPR000595">
    <property type="entry name" value="cNMP-bd_dom"/>
</dbReference>
<evidence type="ECO:0000313" key="3">
    <source>
        <dbReference type="Proteomes" id="UP000032049"/>
    </source>
</evidence>
<dbReference type="Gene3D" id="2.60.120.10">
    <property type="entry name" value="Jelly Rolls"/>
    <property type="match status" value="1"/>
</dbReference>
<gene>
    <name evidence="2" type="ORF">TH53_25045</name>
</gene>
<dbReference type="AlphaFoldDB" id="A0A0D0GBP5"/>